<organism evidence="2 3">
    <name type="scientific">Micromonospora arborensis</name>
    <dbReference type="NCBI Taxonomy" id="2116518"/>
    <lineage>
        <taxon>Bacteria</taxon>
        <taxon>Bacillati</taxon>
        <taxon>Actinomycetota</taxon>
        <taxon>Actinomycetes</taxon>
        <taxon>Micromonosporales</taxon>
        <taxon>Micromonosporaceae</taxon>
        <taxon>Micromonospora</taxon>
    </lineage>
</organism>
<accession>A0A318NDS6</accession>
<proteinExistence type="predicted"/>
<dbReference type="InterPro" id="IPR023393">
    <property type="entry name" value="START-like_dom_sf"/>
</dbReference>
<comment type="caution">
    <text evidence="2">The sequence shown here is derived from an EMBL/GenBank/DDBJ whole genome shotgun (WGS) entry which is preliminary data.</text>
</comment>
<name>A0A318NDS6_9ACTN</name>
<evidence type="ECO:0000256" key="1">
    <source>
        <dbReference type="SAM" id="MobiDB-lite"/>
    </source>
</evidence>
<dbReference type="Proteomes" id="UP000248333">
    <property type="component" value="Unassembled WGS sequence"/>
</dbReference>
<evidence type="ECO:0008006" key="4">
    <source>
        <dbReference type="Google" id="ProtNLM"/>
    </source>
</evidence>
<sequence length="287" mass="31202">MPGAGGAPLLRRPHSSSACSAAAMQESGTGVWERIRHMTGHPSTSRQGGVAGLAVRARATNVGCPNPRRRRAPVAGQSSAKSSDRSLDEPAKTGWVTQGTEVSPPATAAPEAVETENDMQHPRADRGVSWARRDDYRSTAFTTPRTESSMHGEAVIAASPERVYAHLVDVSRWPDWLPEVRRAHAPNGIRLGAAFEIEMYGIRLEAVVPEYEPNTRFGWIGSSPNMSIYQAWDLVPFPPGTQVIARKVERELTTVMMGNSRVEELYYAHQDALLRLKKVAEAGGPSA</sequence>
<dbReference type="OrthoDB" id="3364858at2"/>
<dbReference type="SUPFAM" id="SSF55961">
    <property type="entry name" value="Bet v1-like"/>
    <property type="match status" value="1"/>
</dbReference>
<feature type="region of interest" description="Disordered" evidence="1">
    <location>
        <begin position="59"/>
        <end position="131"/>
    </location>
</feature>
<evidence type="ECO:0000313" key="2">
    <source>
        <dbReference type="EMBL" id="PYC66821.1"/>
    </source>
</evidence>
<evidence type="ECO:0000313" key="3">
    <source>
        <dbReference type="Proteomes" id="UP000248333"/>
    </source>
</evidence>
<dbReference type="InterPro" id="IPR019587">
    <property type="entry name" value="Polyketide_cyclase/dehydratase"/>
</dbReference>
<dbReference type="Gene3D" id="3.30.530.20">
    <property type="match status" value="1"/>
</dbReference>
<dbReference type="Pfam" id="PF10604">
    <property type="entry name" value="Polyketide_cyc2"/>
    <property type="match status" value="1"/>
</dbReference>
<dbReference type="AlphaFoldDB" id="A0A318NDS6"/>
<feature type="compositionally biased region" description="Low complexity" evidence="1">
    <location>
        <begin position="100"/>
        <end position="112"/>
    </location>
</feature>
<protein>
    <recommendedName>
        <fullName evidence="4">Coenzyme Q-binding protein COQ10 START domain-containing protein</fullName>
    </recommendedName>
</protein>
<feature type="compositionally biased region" description="Basic and acidic residues" evidence="1">
    <location>
        <begin position="82"/>
        <end position="91"/>
    </location>
</feature>
<dbReference type="EMBL" id="PYBV01000030">
    <property type="protein sequence ID" value="PYC66821.1"/>
    <property type="molecule type" value="Genomic_DNA"/>
</dbReference>
<keyword evidence="3" id="KW-1185">Reference proteome</keyword>
<feature type="compositionally biased region" description="Basic and acidic residues" evidence="1">
    <location>
        <begin position="118"/>
        <end position="131"/>
    </location>
</feature>
<reference evidence="2 3" key="1">
    <citation type="submission" date="2018-03" db="EMBL/GenBank/DDBJ databases">
        <title>Bioinformatic expansion and discovery of thiopeptide antibiotics.</title>
        <authorList>
            <person name="Schwalen C.J."/>
            <person name="Hudson G.A."/>
            <person name="Mitchell D.A."/>
        </authorList>
    </citation>
    <scope>NUCLEOTIDE SEQUENCE [LARGE SCALE GENOMIC DNA]</scope>
    <source>
        <strain evidence="2 3">NRRL 8041</strain>
    </source>
</reference>
<gene>
    <name evidence="2" type="ORF">C7C45_23260</name>
</gene>